<dbReference type="Pfam" id="PF00565">
    <property type="entry name" value="SNase"/>
    <property type="match status" value="1"/>
</dbReference>
<feature type="domain" description="Excalibur calcium-binding" evidence="2">
    <location>
        <begin position="146"/>
        <end position="183"/>
    </location>
</feature>
<dbReference type="Proteomes" id="UP001595851">
    <property type="component" value="Unassembled WGS sequence"/>
</dbReference>
<dbReference type="RefSeq" id="WP_379527004.1">
    <property type="nucleotide sequence ID" value="NZ_JBHSBI010000002.1"/>
</dbReference>
<protein>
    <submittedName>
        <fullName evidence="3">Thermonuclease family protein</fullName>
    </submittedName>
</protein>
<evidence type="ECO:0000313" key="3">
    <source>
        <dbReference type="EMBL" id="MFC4006715.1"/>
    </source>
</evidence>
<reference evidence="4" key="1">
    <citation type="journal article" date="2019" name="Int. J. Syst. Evol. Microbiol.">
        <title>The Global Catalogue of Microorganisms (GCM) 10K type strain sequencing project: providing services to taxonomists for standard genome sequencing and annotation.</title>
        <authorList>
            <consortium name="The Broad Institute Genomics Platform"/>
            <consortium name="The Broad Institute Genome Sequencing Center for Infectious Disease"/>
            <person name="Wu L."/>
            <person name="Ma J."/>
        </authorList>
    </citation>
    <scope>NUCLEOTIDE SEQUENCE [LARGE SCALE GENOMIC DNA]</scope>
    <source>
        <strain evidence="4">TBRC 1276</strain>
    </source>
</reference>
<gene>
    <name evidence="3" type="ORF">ACFOY2_05750</name>
</gene>
<evidence type="ECO:0000256" key="1">
    <source>
        <dbReference type="SAM" id="MobiDB-lite"/>
    </source>
</evidence>
<proteinExistence type="predicted"/>
<organism evidence="3 4">
    <name type="scientific">Nonomuraea purpurea</name>
    <dbReference type="NCBI Taxonomy" id="1849276"/>
    <lineage>
        <taxon>Bacteria</taxon>
        <taxon>Bacillati</taxon>
        <taxon>Actinomycetota</taxon>
        <taxon>Actinomycetes</taxon>
        <taxon>Streptosporangiales</taxon>
        <taxon>Streptosporangiaceae</taxon>
        <taxon>Nonomuraea</taxon>
    </lineage>
</organism>
<evidence type="ECO:0000313" key="4">
    <source>
        <dbReference type="Proteomes" id="UP001595851"/>
    </source>
</evidence>
<dbReference type="Pfam" id="PF05901">
    <property type="entry name" value="Excalibur"/>
    <property type="match status" value="1"/>
</dbReference>
<dbReference type="InterPro" id="IPR008613">
    <property type="entry name" value="Excalibur_Ca-bd_domain"/>
</dbReference>
<dbReference type="SMART" id="SM00894">
    <property type="entry name" value="Excalibur"/>
    <property type="match status" value="1"/>
</dbReference>
<sequence length="184" mass="20446">MPRSPVIPQGKYSTRPVHRPGGHDVLIPFTSSPGQCWAATATARTAALLPIGKTAYLLPGKSAKDRYGRRLYYVWSAKGVHVNRNLIRFGYGRAALFKPNDKYLKLFRSERSKAQAEKLRIWSGKCDKPGGTPTPAPTKPSVDDPRFRTCGEANAKGYGPYVRGKDPEYAWHQDRDGDGVVCER</sequence>
<dbReference type="InterPro" id="IPR016071">
    <property type="entry name" value="Staphylococal_nuclease_OB-fold"/>
</dbReference>
<dbReference type="EMBL" id="JBHSBI010000002">
    <property type="protein sequence ID" value="MFC4006715.1"/>
    <property type="molecule type" value="Genomic_DNA"/>
</dbReference>
<dbReference type="Gene3D" id="2.40.50.90">
    <property type="match status" value="1"/>
</dbReference>
<name>A0ABV8G0H1_9ACTN</name>
<dbReference type="InterPro" id="IPR035437">
    <property type="entry name" value="SNase_OB-fold_sf"/>
</dbReference>
<keyword evidence="4" id="KW-1185">Reference proteome</keyword>
<dbReference type="SUPFAM" id="SSF50199">
    <property type="entry name" value="Staphylococcal nuclease"/>
    <property type="match status" value="1"/>
</dbReference>
<comment type="caution">
    <text evidence="3">The sequence shown here is derived from an EMBL/GenBank/DDBJ whole genome shotgun (WGS) entry which is preliminary data.</text>
</comment>
<evidence type="ECO:0000259" key="2">
    <source>
        <dbReference type="SMART" id="SM00894"/>
    </source>
</evidence>
<feature type="region of interest" description="Disordered" evidence="1">
    <location>
        <begin position="125"/>
        <end position="146"/>
    </location>
</feature>
<accession>A0ABV8G0H1</accession>